<accession>A0A6A6UKD4</accession>
<evidence type="ECO:0000256" key="1">
    <source>
        <dbReference type="SAM" id="MobiDB-lite"/>
    </source>
</evidence>
<feature type="region of interest" description="Disordered" evidence="1">
    <location>
        <begin position="50"/>
        <end position="70"/>
    </location>
</feature>
<name>A0A6A6UKD4_9PEZI</name>
<evidence type="ECO:0000313" key="2">
    <source>
        <dbReference type="EMBL" id="KAF2671528.1"/>
    </source>
</evidence>
<dbReference type="AlphaFoldDB" id="A0A6A6UKD4"/>
<gene>
    <name evidence="2" type="ORF">BT63DRAFT_453924</name>
</gene>
<evidence type="ECO:0000313" key="3">
    <source>
        <dbReference type="Proteomes" id="UP000799302"/>
    </source>
</evidence>
<dbReference type="Proteomes" id="UP000799302">
    <property type="component" value="Unassembled WGS sequence"/>
</dbReference>
<proteinExistence type="predicted"/>
<organism evidence="2 3">
    <name type="scientific">Microthyrium microscopicum</name>
    <dbReference type="NCBI Taxonomy" id="703497"/>
    <lineage>
        <taxon>Eukaryota</taxon>
        <taxon>Fungi</taxon>
        <taxon>Dikarya</taxon>
        <taxon>Ascomycota</taxon>
        <taxon>Pezizomycotina</taxon>
        <taxon>Dothideomycetes</taxon>
        <taxon>Dothideomycetes incertae sedis</taxon>
        <taxon>Microthyriales</taxon>
        <taxon>Microthyriaceae</taxon>
        <taxon>Microthyrium</taxon>
    </lineage>
</organism>
<protein>
    <submittedName>
        <fullName evidence="2">Uncharacterized protein</fullName>
    </submittedName>
</protein>
<sequence length="211" mass="23637">MMGWFRSSSSNSTKKDADATTRQNALLEQLGIPERNAKRAPLPVSNVEEDMPWFPKNDTHGRHVSTRRSDVHVEGKRHLWNLTPHATPTENRPLAPGARIERIGTSSQTTGEYVEAAYETLKGVYVKNECDSNSAVLRNRTMDQPYKAPLPKTYDAWKKTTASTARHASTGNPVGNAIEDLRSLGRVKDLSPGPPRFFRIDGKLHCTWDED</sequence>
<reference evidence="2" key="1">
    <citation type="journal article" date="2020" name="Stud. Mycol.">
        <title>101 Dothideomycetes genomes: a test case for predicting lifestyles and emergence of pathogens.</title>
        <authorList>
            <person name="Haridas S."/>
            <person name="Albert R."/>
            <person name="Binder M."/>
            <person name="Bloem J."/>
            <person name="Labutti K."/>
            <person name="Salamov A."/>
            <person name="Andreopoulos B."/>
            <person name="Baker S."/>
            <person name="Barry K."/>
            <person name="Bills G."/>
            <person name="Bluhm B."/>
            <person name="Cannon C."/>
            <person name="Castanera R."/>
            <person name="Culley D."/>
            <person name="Daum C."/>
            <person name="Ezra D."/>
            <person name="Gonzalez J."/>
            <person name="Henrissat B."/>
            <person name="Kuo A."/>
            <person name="Liang C."/>
            <person name="Lipzen A."/>
            <person name="Lutzoni F."/>
            <person name="Magnuson J."/>
            <person name="Mondo S."/>
            <person name="Nolan M."/>
            <person name="Ohm R."/>
            <person name="Pangilinan J."/>
            <person name="Park H.-J."/>
            <person name="Ramirez L."/>
            <person name="Alfaro M."/>
            <person name="Sun H."/>
            <person name="Tritt A."/>
            <person name="Yoshinaga Y."/>
            <person name="Zwiers L.-H."/>
            <person name="Turgeon B."/>
            <person name="Goodwin S."/>
            <person name="Spatafora J."/>
            <person name="Crous P."/>
            <person name="Grigoriev I."/>
        </authorList>
    </citation>
    <scope>NUCLEOTIDE SEQUENCE</scope>
    <source>
        <strain evidence="2">CBS 115976</strain>
    </source>
</reference>
<feature type="compositionally biased region" description="Basic and acidic residues" evidence="1">
    <location>
        <begin position="57"/>
        <end position="70"/>
    </location>
</feature>
<keyword evidence="3" id="KW-1185">Reference proteome</keyword>
<dbReference type="EMBL" id="MU004233">
    <property type="protein sequence ID" value="KAF2671528.1"/>
    <property type="molecule type" value="Genomic_DNA"/>
</dbReference>
<feature type="compositionally biased region" description="Polar residues" evidence="1">
    <location>
        <begin position="1"/>
        <end position="12"/>
    </location>
</feature>
<feature type="region of interest" description="Disordered" evidence="1">
    <location>
        <begin position="1"/>
        <end position="22"/>
    </location>
</feature>